<dbReference type="Proteomes" id="UP000094385">
    <property type="component" value="Unassembled WGS sequence"/>
</dbReference>
<keyword evidence="2" id="KW-1185">Reference proteome</keyword>
<name>A0A1E3PYL4_LIPST</name>
<dbReference type="OrthoDB" id="5373426at2759"/>
<gene>
    <name evidence="1" type="ORF">LIPSTDRAFT_5958</name>
</gene>
<organism evidence="1 2">
    <name type="scientific">Lipomyces starkeyi NRRL Y-11557</name>
    <dbReference type="NCBI Taxonomy" id="675824"/>
    <lineage>
        <taxon>Eukaryota</taxon>
        <taxon>Fungi</taxon>
        <taxon>Dikarya</taxon>
        <taxon>Ascomycota</taxon>
        <taxon>Saccharomycotina</taxon>
        <taxon>Lipomycetes</taxon>
        <taxon>Lipomycetales</taxon>
        <taxon>Lipomycetaceae</taxon>
        <taxon>Lipomyces</taxon>
    </lineage>
</organism>
<reference evidence="1 2" key="1">
    <citation type="journal article" date="2016" name="Proc. Natl. Acad. Sci. U.S.A.">
        <title>Comparative genomics of biotechnologically important yeasts.</title>
        <authorList>
            <person name="Riley R."/>
            <person name="Haridas S."/>
            <person name="Wolfe K.H."/>
            <person name="Lopes M.R."/>
            <person name="Hittinger C.T."/>
            <person name="Goeker M."/>
            <person name="Salamov A.A."/>
            <person name="Wisecaver J.H."/>
            <person name="Long T.M."/>
            <person name="Calvey C.H."/>
            <person name="Aerts A.L."/>
            <person name="Barry K.W."/>
            <person name="Choi C."/>
            <person name="Clum A."/>
            <person name="Coughlan A.Y."/>
            <person name="Deshpande S."/>
            <person name="Douglass A.P."/>
            <person name="Hanson S.J."/>
            <person name="Klenk H.-P."/>
            <person name="LaButti K.M."/>
            <person name="Lapidus A."/>
            <person name="Lindquist E.A."/>
            <person name="Lipzen A.M."/>
            <person name="Meier-Kolthoff J.P."/>
            <person name="Ohm R.A."/>
            <person name="Otillar R.P."/>
            <person name="Pangilinan J.L."/>
            <person name="Peng Y."/>
            <person name="Rokas A."/>
            <person name="Rosa C.A."/>
            <person name="Scheuner C."/>
            <person name="Sibirny A.A."/>
            <person name="Slot J.C."/>
            <person name="Stielow J.B."/>
            <person name="Sun H."/>
            <person name="Kurtzman C.P."/>
            <person name="Blackwell M."/>
            <person name="Grigoriev I.V."/>
            <person name="Jeffries T.W."/>
        </authorList>
    </citation>
    <scope>NUCLEOTIDE SEQUENCE [LARGE SCALE GENOMIC DNA]</scope>
    <source>
        <strain evidence="1 2">NRRL Y-11557</strain>
    </source>
</reference>
<evidence type="ECO:0000313" key="1">
    <source>
        <dbReference type="EMBL" id="ODQ70501.1"/>
    </source>
</evidence>
<dbReference type="EMBL" id="KV454300">
    <property type="protein sequence ID" value="ODQ70501.1"/>
    <property type="molecule type" value="Genomic_DNA"/>
</dbReference>
<protein>
    <submittedName>
        <fullName evidence="1">Uncharacterized protein</fullName>
    </submittedName>
</protein>
<sequence length="199" mass="22504">MRTFVLPAHPLLNSDGSLMRPYCATKEKLLESLSGGGRIGFSSAFHPLNCEYRWFDTKEICMILDRFDAVIFIGGRRMTSNVYTAFNSLLRKNLAWGEILEVKDEVSKPGVQYVCNRVFHEFVAVDSDIVGGGTLEGIESLFATYHKKSKPIPIILQLGLSQSFNWDKTTDLLDIILKQINRGQDYRFIGHHPETDQSA</sequence>
<dbReference type="AlphaFoldDB" id="A0A1E3PYL4"/>
<proteinExistence type="predicted"/>
<evidence type="ECO:0000313" key="2">
    <source>
        <dbReference type="Proteomes" id="UP000094385"/>
    </source>
</evidence>
<accession>A0A1E3PYL4</accession>